<evidence type="ECO:0000256" key="1">
    <source>
        <dbReference type="SAM" id="MobiDB-lite"/>
    </source>
</evidence>
<evidence type="ECO:0008006" key="5">
    <source>
        <dbReference type="Google" id="ProtNLM"/>
    </source>
</evidence>
<dbReference type="Proteomes" id="UP000176568">
    <property type="component" value="Unassembled WGS sequence"/>
</dbReference>
<evidence type="ECO:0000256" key="2">
    <source>
        <dbReference type="SAM" id="Phobius"/>
    </source>
</evidence>
<keyword evidence="2" id="KW-0812">Transmembrane</keyword>
<feature type="compositionally biased region" description="Acidic residues" evidence="1">
    <location>
        <begin position="339"/>
        <end position="348"/>
    </location>
</feature>
<name>A0A1F4Y4T2_9BACT</name>
<organism evidence="3 4">
    <name type="scientific">Candidatus Adlerbacteria bacterium RIFOXYC1_FULL_48_26</name>
    <dbReference type="NCBI Taxonomy" id="1797247"/>
    <lineage>
        <taxon>Bacteria</taxon>
        <taxon>Candidatus Adleribacteriota</taxon>
    </lineage>
</organism>
<comment type="caution">
    <text evidence="3">The sequence shown here is derived from an EMBL/GenBank/DDBJ whole genome shotgun (WGS) entry which is preliminary data.</text>
</comment>
<protein>
    <recommendedName>
        <fullName evidence="5">Band 7 domain-containing protein</fullName>
    </recommendedName>
</protein>
<reference evidence="3 4" key="1">
    <citation type="journal article" date="2016" name="Nat. Commun.">
        <title>Thousands of microbial genomes shed light on interconnected biogeochemical processes in an aquifer system.</title>
        <authorList>
            <person name="Anantharaman K."/>
            <person name="Brown C.T."/>
            <person name="Hug L.A."/>
            <person name="Sharon I."/>
            <person name="Castelle C.J."/>
            <person name="Probst A.J."/>
            <person name="Thomas B.C."/>
            <person name="Singh A."/>
            <person name="Wilkins M.J."/>
            <person name="Karaoz U."/>
            <person name="Brodie E.L."/>
            <person name="Williams K.H."/>
            <person name="Hubbard S.S."/>
            <person name="Banfield J.F."/>
        </authorList>
    </citation>
    <scope>NUCLEOTIDE SEQUENCE [LARGE SCALE GENOMIC DNA]</scope>
</reference>
<keyword evidence="2" id="KW-1133">Transmembrane helix</keyword>
<accession>A0A1F4Y4T2</accession>
<feature type="transmembrane region" description="Helical" evidence="2">
    <location>
        <begin position="34"/>
        <end position="57"/>
    </location>
</feature>
<evidence type="ECO:0000313" key="3">
    <source>
        <dbReference type="EMBL" id="OGC88303.1"/>
    </source>
</evidence>
<sequence length="488" mass="54956">MSTIASVAVATVGWAILIWMIALAAPLVAAIVGALVTGFTILFFLLPFVPTAIGLGIQKPDRYRPKNAPGITTTREYPPSKFGFFIYPHPGRVFVIERGGRFVRAMMSYPHRMFRGEIRNPDNDPDGQRFLPNEPEYWEIVKTPDGEHDTHPLPFPSPENRPWFWIFYSPLSILFWIWKRFVFKVTGAAFTGIPPFQGPRVYPMERNEEITLESGETELVRVEDYSNHYRVAHFQYPVKIANVDTYDKIPVRVMLNLVAHVYNPFMTAYETDDDWTTRFSNLAKDATTGFARSRPLTEVWTAAKGKTRELAKRVRAFGLLDTYKEALRQEVRNGTSEAEPGETPDTDAENPTRSQSFTCAFGIVIDNVNILDISPMDPKDTEKLGDVARAQVRMEAAQLDAKGAVAITEETARIIKENENMLRDIPHAAQILGMETSVRIAQAAGTEGNLVYITGGTSQASDPNQALALQELRRLRRQNKRLTKESEG</sequence>
<gene>
    <name evidence="3" type="ORF">A2419_00370</name>
</gene>
<keyword evidence="2" id="KW-0472">Membrane</keyword>
<feature type="region of interest" description="Disordered" evidence="1">
    <location>
        <begin position="328"/>
        <end position="353"/>
    </location>
</feature>
<dbReference type="AlphaFoldDB" id="A0A1F4Y4T2"/>
<dbReference type="EMBL" id="MEXB01000009">
    <property type="protein sequence ID" value="OGC88303.1"/>
    <property type="molecule type" value="Genomic_DNA"/>
</dbReference>
<evidence type="ECO:0000313" key="4">
    <source>
        <dbReference type="Proteomes" id="UP000176568"/>
    </source>
</evidence>
<proteinExistence type="predicted"/>